<dbReference type="RefSeq" id="WP_137261076.1">
    <property type="nucleotide sequence ID" value="NZ_SZQL01000004.1"/>
</dbReference>
<dbReference type="Pfam" id="PF23019">
    <property type="entry name" value="DUF7033"/>
    <property type="match status" value="1"/>
</dbReference>
<accession>A0A4U3L659</accession>
<organism evidence="2 3">
    <name type="scientific">Ilyomonas limi</name>
    <dbReference type="NCBI Taxonomy" id="2575867"/>
    <lineage>
        <taxon>Bacteria</taxon>
        <taxon>Pseudomonadati</taxon>
        <taxon>Bacteroidota</taxon>
        <taxon>Chitinophagia</taxon>
        <taxon>Chitinophagales</taxon>
        <taxon>Chitinophagaceae</taxon>
        <taxon>Ilyomonas</taxon>
    </lineage>
</organism>
<sequence>MSALVFTNTTTPRLQYIVAFVSDTFFNKQLQLTNNSALYQSHSGFKINYSAERISASELHIQPVDLLFEKNITQQIIECFDWQGLKVFFRTGGDISFDIFAATFYLISRYEEYLPHAKDEFGRYAHINSLAFREHFLHLPLVNMWWNKLLLLVSKKYQYSPQNNPPASFQFIPTYDVDIAFSYKAKGFIRAAGGLIKAIRNGNIKAVNERIDVLAGKKKDPFDTFEWLCNLHNQHHLDPVYFFLLAEKNKAYDKNNLPHAPAMKQLIAHHADCYSIGIHPSWQSNKSFDALWKEIKLLHHLTGKRITKSRQHYIKMILPQTCRLLTDAGITHDYSMGYGSTNGFRASATSPFYWYDVERDKATHLLLHPFCYMDANAIFEQQLTPEKAAHELEQYCAIVKEVNGNLITIFHNHFLTEQPEWLSWRKVYEVFLNKHF</sequence>
<evidence type="ECO:0000313" key="3">
    <source>
        <dbReference type="Proteomes" id="UP000305848"/>
    </source>
</evidence>
<gene>
    <name evidence="2" type="ORF">FC093_07200</name>
</gene>
<proteinExistence type="predicted"/>
<dbReference type="EMBL" id="SZQL01000004">
    <property type="protein sequence ID" value="TKK69854.1"/>
    <property type="molecule type" value="Genomic_DNA"/>
</dbReference>
<dbReference type="OrthoDB" id="5573484at2"/>
<evidence type="ECO:0000313" key="2">
    <source>
        <dbReference type="EMBL" id="TKK69854.1"/>
    </source>
</evidence>
<name>A0A4U3L659_9BACT</name>
<feature type="domain" description="DUF7033" evidence="1">
    <location>
        <begin position="95"/>
        <end position="185"/>
    </location>
</feature>
<protein>
    <recommendedName>
        <fullName evidence="1">DUF7033 domain-containing protein</fullName>
    </recommendedName>
</protein>
<comment type="caution">
    <text evidence="2">The sequence shown here is derived from an EMBL/GenBank/DDBJ whole genome shotgun (WGS) entry which is preliminary data.</text>
</comment>
<keyword evidence="3" id="KW-1185">Reference proteome</keyword>
<dbReference type="CDD" id="cd10931">
    <property type="entry name" value="CE4_u7"/>
    <property type="match status" value="1"/>
</dbReference>
<dbReference type="AlphaFoldDB" id="A0A4U3L659"/>
<evidence type="ECO:0000259" key="1">
    <source>
        <dbReference type="Pfam" id="PF23019"/>
    </source>
</evidence>
<dbReference type="Proteomes" id="UP000305848">
    <property type="component" value="Unassembled WGS sequence"/>
</dbReference>
<reference evidence="2 3" key="1">
    <citation type="submission" date="2019-05" db="EMBL/GenBank/DDBJ databases">
        <title>Panacibacter sp. strain 17mud1-8 Genome sequencing and assembly.</title>
        <authorList>
            <person name="Chhetri G."/>
        </authorList>
    </citation>
    <scope>NUCLEOTIDE SEQUENCE [LARGE SCALE GENOMIC DNA]</scope>
    <source>
        <strain evidence="2 3">17mud1-8</strain>
    </source>
</reference>
<dbReference type="InterPro" id="IPR054297">
    <property type="entry name" value="DUF7033"/>
</dbReference>